<dbReference type="GO" id="GO:0000155">
    <property type="term" value="F:phosphorelay sensor kinase activity"/>
    <property type="evidence" value="ECO:0007669"/>
    <property type="project" value="InterPro"/>
</dbReference>
<dbReference type="AlphaFoldDB" id="A0A1E3H667"/>
<evidence type="ECO:0000256" key="1">
    <source>
        <dbReference type="ARBA" id="ARBA00022679"/>
    </source>
</evidence>
<dbReference type="InterPro" id="IPR011712">
    <property type="entry name" value="Sig_transdc_His_kin_sub3_dim/P"/>
</dbReference>
<dbReference type="RefSeq" id="WP_069305917.1">
    <property type="nucleotide sequence ID" value="NZ_MCRJ01000013.1"/>
</dbReference>
<evidence type="ECO:0000259" key="5">
    <source>
        <dbReference type="PROSITE" id="PS50109"/>
    </source>
</evidence>
<name>A0A1E3H667_9HYPH</name>
<organism evidence="6 7">
    <name type="scientific">Methylobrevis pamukkalensis</name>
    <dbReference type="NCBI Taxonomy" id="1439726"/>
    <lineage>
        <taxon>Bacteria</taxon>
        <taxon>Pseudomonadati</taxon>
        <taxon>Pseudomonadota</taxon>
        <taxon>Alphaproteobacteria</taxon>
        <taxon>Hyphomicrobiales</taxon>
        <taxon>Pleomorphomonadaceae</taxon>
        <taxon>Methylobrevis</taxon>
    </lineage>
</organism>
<feature type="transmembrane region" description="Helical" evidence="4">
    <location>
        <begin position="185"/>
        <end position="205"/>
    </location>
</feature>
<feature type="domain" description="Histidine kinase" evidence="5">
    <location>
        <begin position="277"/>
        <end position="476"/>
    </location>
</feature>
<keyword evidence="7" id="KW-1185">Reference proteome</keyword>
<reference evidence="6 7" key="1">
    <citation type="submission" date="2016-07" db="EMBL/GenBank/DDBJ databases">
        <title>Draft Genome Sequence of Methylobrevis pamukkalensis PK2.</title>
        <authorList>
            <person name="Vasilenko O.V."/>
            <person name="Doronina N.V."/>
            <person name="Shmareva M.N."/>
            <person name="Tarlachkov S.V."/>
            <person name="Mustakhimov I."/>
            <person name="Trotsenko Y.A."/>
        </authorList>
    </citation>
    <scope>NUCLEOTIDE SEQUENCE [LARGE SCALE GENOMIC DNA]</scope>
    <source>
        <strain evidence="6 7">PK2</strain>
    </source>
</reference>
<protein>
    <submittedName>
        <fullName evidence="6">Sensor histidine kinase LiaS</fullName>
        <ecNumber evidence="6">2.7.13.3</ecNumber>
    </submittedName>
</protein>
<dbReference type="Gene3D" id="1.20.5.1930">
    <property type="match status" value="1"/>
</dbReference>
<dbReference type="EMBL" id="MCRJ01000013">
    <property type="protein sequence ID" value="ODN71812.1"/>
    <property type="molecule type" value="Genomic_DNA"/>
</dbReference>
<keyword evidence="4" id="KW-0472">Membrane</keyword>
<dbReference type="PROSITE" id="PS50109">
    <property type="entry name" value="HIS_KIN"/>
    <property type="match status" value="1"/>
</dbReference>
<gene>
    <name evidence="6" type="primary">liaS</name>
    <name evidence="6" type="ORF">A6302_00851</name>
</gene>
<dbReference type="InterPro" id="IPR003594">
    <property type="entry name" value="HATPase_dom"/>
</dbReference>
<keyword evidence="4" id="KW-1133">Transmembrane helix</keyword>
<dbReference type="GO" id="GO:0016020">
    <property type="term" value="C:membrane"/>
    <property type="evidence" value="ECO:0007669"/>
    <property type="project" value="InterPro"/>
</dbReference>
<dbReference type="Gene3D" id="3.30.565.10">
    <property type="entry name" value="Histidine kinase-like ATPase, C-terminal domain"/>
    <property type="match status" value="1"/>
</dbReference>
<dbReference type="SUPFAM" id="SSF55874">
    <property type="entry name" value="ATPase domain of HSP90 chaperone/DNA topoisomerase II/histidine kinase"/>
    <property type="match status" value="1"/>
</dbReference>
<keyword evidence="1 6" id="KW-0808">Transferase</keyword>
<dbReference type="EC" id="2.7.13.3" evidence="6"/>
<dbReference type="CDD" id="cd16917">
    <property type="entry name" value="HATPase_UhpB-NarQ-NarX-like"/>
    <property type="match status" value="1"/>
</dbReference>
<dbReference type="PANTHER" id="PTHR24421:SF58">
    <property type="entry name" value="SIGNAL TRANSDUCTION HISTIDINE-PROTEIN KINASE_PHOSPHATASE UHPB"/>
    <property type="match status" value="1"/>
</dbReference>
<dbReference type="Pfam" id="PF07730">
    <property type="entry name" value="HisKA_3"/>
    <property type="match status" value="1"/>
</dbReference>
<evidence type="ECO:0000313" key="7">
    <source>
        <dbReference type="Proteomes" id="UP000094622"/>
    </source>
</evidence>
<dbReference type="GO" id="GO:0046983">
    <property type="term" value="F:protein dimerization activity"/>
    <property type="evidence" value="ECO:0007669"/>
    <property type="project" value="InterPro"/>
</dbReference>
<keyword evidence="3" id="KW-0902">Two-component regulatory system</keyword>
<dbReference type="Pfam" id="PF02518">
    <property type="entry name" value="HATPase_c"/>
    <property type="match status" value="1"/>
</dbReference>
<dbReference type="PANTHER" id="PTHR24421">
    <property type="entry name" value="NITRATE/NITRITE SENSOR PROTEIN NARX-RELATED"/>
    <property type="match status" value="1"/>
</dbReference>
<keyword evidence="4" id="KW-0812">Transmembrane</keyword>
<sequence length="489" mass="53206">MSTFEIGTPAAAREAASRSRTPAATMRLRTKIVLTLVGLGAAIWLLLATALVFNARIAVEREISASFDIASQVLDARKREAERPGNTAERVERLSFADAGARHVRITVLDPDGRVLPAAAPAEGSVEDDDDEDESAPPDWFVALIDVEPIRRDLAVALPGGDVYTLVLESSSFDEILEVWDDFRLVMPITIAYTFVLVGVSFIALNHIFSRLRVISDGLLRLQDGGGSVRLPDPGIPELRPFTDRFNDVACALSRREEENQQLTRRLLWIQDAERQQIAHELHDELGPYLFGLRATIDRLGRERPGDDRLGADLASLADLAQAIQTRTRRIISDLRPMSLGEVSVADLVEDGIASVKRFAPDARIDLEAGTLTGSYGEAIDLTVYRFVQESVLNAIRHGEARRITVAIDDRFDAGGRRLAVVVTDDGSGVPAEAVAKPGYGLIGLAERVAALGGAWMPPHRADGRTRTEIRLPVGDDAAVTSMGKSDAR</sequence>
<dbReference type="Proteomes" id="UP000094622">
    <property type="component" value="Unassembled WGS sequence"/>
</dbReference>
<evidence type="ECO:0000256" key="4">
    <source>
        <dbReference type="SAM" id="Phobius"/>
    </source>
</evidence>
<evidence type="ECO:0000256" key="2">
    <source>
        <dbReference type="ARBA" id="ARBA00022777"/>
    </source>
</evidence>
<comment type="caution">
    <text evidence="6">The sequence shown here is derived from an EMBL/GenBank/DDBJ whole genome shotgun (WGS) entry which is preliminary data.</text>
</comment>
<evidence type="ECO:0000256" key="3">
    <source>
        <dbReference type="ARBA" id="ARBA00023012"/>
    </source>
</evidence>
<dbReference type="InterPro" id="IPR005467">
    <property type="entry name" value="His_kinase_dom"/>
</dbReference>
<evidence type="ECO:0000313" key="6">
    <source>
        <dbReference type="EMBL" id="ODN71812.1"/>
    </source>
</evidence>
<dbReference type="InterPro" id="IPR050482">
    <property type="entry name" value="Sensor_HK_TwoCompSys"/>
</dbReference>
<dbReference type="InterPro" id="IPR036890">
    <property type="entry name" value="HATPase_C_sf"/>
</dbReference>
<keyword evidence="2 6" id="KW-0418">Kinase</keyword>
<accession>A0A1E3H667</accession>
<feature type="transmembrane region" description="Helical" evidence="4">
    <location>
        <begin position="32"/>
        <end position="53"/>
    </location>
</feature>
<proteinExistence type="predicted"/>